<evidence type="ECO:0000313" key="1">
    <source>
        <dbReference type="EMBL" id="KAK7338824.1"/>
    </source>
</evidence>
<sequence length="186" mass="20972">MHFIQALISSLSVAYRSDEFLIAFPSDYACLIRSYLYRHDRTVLGICTRLLLPNISSLLDSTCSSIRCCTGESWITYKSRANWPELGRTRMSFNQELESLCMVENQDGFWELWQGIISLFPYRCFSIATLAGNSEQMLRNDLIAAENAIGLYFICTNCNHLIGFTVAVNPTTAPGNPEFNLGSIRA</sequence>
<comment type="caution">
    <text evidence="1">The sequence shown here is derived from an EMBL/GenBank/DDBJ whole genome shotgun (WGS) entry which is preliminary data.</text>
</comment>
<proteinExistence type="predicted"/>
<dbReference type="EMBL" id="JAYMYQ010000004">
    <property type="protein sequence ID" value="KAK7338824.1"/>
    <property type="molecule type" value="Genomic_DNA"/>
</dbReference>
<dbReference type="Proteomes" id="UP001367508">
    <property type="component" value="Unassembled WGS sequence"/>
</dbReference>
<accession>A0AAN9QKH1</accession>
<evidence type="ECO:0000313" key="2">
    <source>
        <dbReference type="Proteomes" id="UP001367508"/>
    </source>
</evidence>
<organism evidence="1 2">
    <name type="scientific">Canavalia gladiata</name>
    <name type="common">Sword bean</name>
    <name type="synonym">Dolichos gladiatus</name>
    <dbReference type="NCBI Taxonomy" id="3824"/>
    <lineage>
        <taxon>Eukaryota</taxon>
        <taxon>Viridiplantae</taxon>
        <taxon>Streptophyta</taxon>
        <taxon>Embryophyta</taxon>
        <taxon>Tracheophyta</taxon>
        <taxon>Spermatophyta</taxon>
        <taxon>Magnoliopsida</taxon>
        <taxon>eudicotyledons</taxon>
        <taxon>Gunneridae</taxon>
        <taxon>Pentapetalae</taxon>
        <taxon>rosids</taxon>
        <taxon>fabids</taxon>
        <taxon>Fabales</taxon>
        <taxon>Fabaceae</taxon>
        <taxon>Papilionoideae</taxon>
        <taxon>50 kb inversion clade</taxon>
        <taxon>NPAAA clade</taxon>
        <taxon>indigoferoid/millettioid clade</taxon>
        <taxon>Phaseoleae</taxon>
        <taxon>Canavalia</taxon>
    </lineage>
</organism>
<gene>
    <name evidence="1" type="ORF">VNO77_19456</name>
</gene>
<reference evidence="1 2" key="1">
    <citation type="submission" date="2024-01" db="EMBL/GenBank/DDBJ databases">
        <title>The genomes of 5 underutilized Papilionoideae crops provide insights into root nodulation and disease resistanc.</title>
        <authorList>
            <person name="Jiang F."/>
        </authorList>
    </citation>
    <scope>NUCLEOTIDE SEQUENCE [LARGE SCALE GENOMIC DNA]</scope>
    <source>
        <strain evidence="1">LVBAO_FW01</strain>
        <tissue evidence="1">Leaves</tissue>
    </source>
</reference>
<protein>
    <submittedName>
        <fullName evidence="1">Uncharacterized protein</fullName>
    </submittedName>
</protein>
<keyword evidence="2" id="KW-1185">Reference proteome</keyword>
<dbReference type="AlphaFoldDB" id="A0AAN9QKH1"/>
<name>A0AAN9QKH1_CANGL</name>